<dbReference type="GO" id="GO:0046872">
    <property type="term" value="F:metal ion binding"/>
    <property type="evidence" value="ECO:0007669"/>
    <property type="project" value="UniProtKB-KW"/>
</dbReference>
<comment type="caution">
    <text evidence="21">The sequence shown here is derived from an EMBL/GenBank/DDBJ whole genome shotgun (WGS) entry which is preliminary data.</text>
</comment>
<sequence length="658" mass="73087">MVVVVVVVVPRVASRRAARKTRRGPVSLVAQWVVYLNTSKDVKGSENLALRLKDSAVTAHQGTSSRTNGGAAEGGSGGAVVPSLFLDEEAYIAAATLAPGKDAYSRNKFNQAESDKLASNRGIPDTRHFMCRKKQWKTDLPSTSVIITFHNEARSTLLRTVVSVLNRSPEHLVKEIILVDDFSDDPMDGAELAKIQKVRVIRNDQREGLMRSRVRGSDAATAPVLTFLDSHCECNQHWLEPMLERVAEDRTRVVCPIIDVISMDTFQYIGASADLRGGFDWNLVFRWEYLSSDEKRKRQKDPTQIIKTPMIAGGLFMIDKSYFEELGKYDMAMDIWGGENLEISFRTWQCGGSLEIVPCSRVGHVFRKQHPYTFPGGSGNVFARNTRRAAEVWMDDYKKYYYSAVPLAKSVNFGNIQSRLELRKQLKCHSFKWYLENVYPELKVPDMGHSTFGVFKQGLKCMDTLGHRVEGTVGLYACHGTGGNQEWSMTRDKQIKHSELCLTLPEPRPGTSLVLAPCQNSDLQKWVRTESDRLIMAEGLNLCVDTVVLHCQQELMHKISVTTTELYLGSRAEGFLDGCLQVWGIECFVSPWVLVVVVVVVVMVVLAIVEPPSSLWVAGVPSRHTTGGPCTRHSNLACVGPAGSGGAGGRQDSWVDVG</sequence>
<evidence type="ECO:0000256" key="17">
    <source>
        <dbReference type="ARBA" id="ARBA00052209"/>
    </source>
</evidence>
<evidence type="ECO:0000256" key="9">
    <source>
        <dbReference type="ARBA" id="ARBA00022734"/>
    </source>
</evidence>
<proteinExistence type="inferred from homology"/>
<evidence type="ECO:0000256" key="7">
    <source>
        <dbReference type="ARBA" id="ARBA00022692"/>
    </source>
</evidence>
<keyword evidence="22" id="KW-1185">Reference proteome</keyword>
<dbReference type="PANTHER" id="PTHR11675:SF119">
    <property type="entry name" value="POLYPEPTIDE N-ACETYLGALACTOSAMINYLTRANSFERASE 2"/>
    <property type="match status" value="1"/>
</dbReference>
<accession>A0AAW0UE29</accession>
<keyword evidence="8" id="KW-0479">Metal-binding</keyword>
<organism evidence="21 22">
    <name type="scientific">Scylla paramamosain</name>
    <name type="common">Mud crab</name>
    <dbReference type="NCBI Taxonomy" id="85552"/>
    <lineage>
        <taxon>Eukaryota</taxon>
        <taxon>Metazoa</taxon>
        <taxon>Ecdysozoa</taxon>
        <taxon>Arthropoda</taxon>
        <taxon>Crustacea</taxon>
        <taxon>Multicrustacea</taxon>
        <taxon>Malacostraca</taxon>
        <taxon>Eumalacostraca</taxon>
        <taxon>Eucarida</taxon>
        <taxon>Decapoda</taxon>
        <taxon>Pleocyemata</taxon>
        <taxon>Brachyura</taxon>
        <taxon>Eubrachyura</taxon>
        <taxon>Portunoidea</taxon>
        <taxon>Portunidae</taxon>
        <taxon>Portuninae</taxon>
        <taxon>Scylla</taxon>
    </lineage>
</organism>
<evidence type="ECO:0000256" key="11">
    <source>
        <dbReference type="ARBA" id="ARBA00022989"/>
    </source>
</evidence>
<keyword evidence="9 18" id="KW-0430">Lectin</keyword>
<keyword evidence="14 18" id="KW-1015">Disulfide bond</keyword>
<keyword evidence="6 18" id="KW-0808">Transferase</keyword>
<dbReference type="PANTHER" id="PTHR11675">
    <property type="entry name" value="N-ACETYLGALACTOSAMINYLTRANSFERASE"/>
    <property type="match status" value="1"/>
</dbReference>
<dbReference type="GO" id="GO:0030246">
    <property type="term" value="F:carbohydrate binding"/>
    <property type="evidence" value="ECO:0007669"/>
    <property type="project" value="UniProtKB-KW"/>
</dbReference>
<dbReference type="SMART" id="SM00458">
    <property type="entry name" value="RICIN"/>
    <property type="match status" value="1"/>
</dbReference>
<evidence type="ECO:0000256" key="18">
    <source>
        <dbReference type="RuleBase" id="RU361242"/>
    </source>
</evidence>
<evidence type="ECO:0000256" key="6">
    <source>
        <dbReference type="ARBA" id="ARBA00022679"/>
    </source>
</evidence>
<dbReference type="InterPro" id="IPR045885">
    <property type="entry name" value="GalNAc-T"/>
</dbReference>
<dbReference type="InterPro" id="IPR035992">
    <property type="entry name" value="Ricin_B-like_lectins"/>
</dbReference>
<dbReference type="FunFam" id="3.90.550.10:FF:000026">
    <property type="entry name" value="Polypeptide N-acetylgalactosaminyltransferase"/>
    <property type="match status" value="1"/>
</dbReference>
<evidence type="ECO:0000256" key="13">
    <source>
        <dbReference type="ARBA" id="ARBA00023136"/>
    </source>
</evidence>
<dbReference type="EMBL" id="JARAKH010000015">
    <property type="protein sequence ID" value="KAK8396937.1"/>
    <property type="molecule type" value="Genomic_DNA"/>
</dbReference>
<evidence type="ECO:0000256" key="10">
    <source>
        <dbReference type="ARBA" id="ARBA00022968"/>
    </source>
</evidence>
<evidence type="ECO:0000256" key="4">
    <source>
        <dbReference type="ARBA" id="ARBA00005680"/>
    </source>
</evidence>
<dbReference type="EC" id="2.4.1.-" evidence="18"/>
<dbReference type="CDD" id="cd02510">
    <property type="entry name" value="pp-GalNAc-T"/>
    <property type="match status" value="1"/>
</dbReference>
<evidence type="ECO:0000256" key="16">
    <source>
        <dbReference type="ARBA" id="ARBA00050905"/>
    </source>
</evidence>
<keyword evidence="10" id="KW-0735">Signal-anchor</keyword>
<dbReference type="GO" id="GO:0004653">
    <property type="term" value="F:polypeptide N-acetylgalactosaminyltransferase activity"/>
    <property type="evidence" value="ECO:0007669"/>
    <property type="project" value="UniProtKB-EC"/>
</dbReference>
<keyword evidence="11 18" id="KW-1133">Transmembrane helix</keyword>
<dbReference type="SUPFAM" id="SSF53448">
    <property type="entry name" value="Nucleotide-diphospho-sugar transferases"/>
    <property type="match status" value="1"/>
</dbReference>
<name>A0AAW0UE29_SCYPA</name>
<dbReference type="InterPro" id="IPR001173">
    <property type="entry name" value="Glyco_trans_2-like"/>
</dbReference>
<evidence type="ECO:0000256" key="15">
    <source>
        <dbReference type="ARBA" id="ARBA00023211"/>
    </source>
</evidence>
<evidence type="ECO:0000256" key="1">
    <source>
        <dbReference type="ARBA" id="ARBA00001936"/>
    </source>
</evidence>
<feature type="compositionally biased region" description="Polar residues" evidence="19">
    <location>
        <begin position="58"/>
        <end position="68"/>
    </location>
</feature>
<evidence type="ECO:0000256" key="14">
    <source>
        <dbReference type="ARBA" id="ARBA00023157"/>
    </source>
</evidence>
<keyword evidence="12 18" id="KW-0333">Golgi apparatus</keyword>
<dbReference type="InterPro" id="IPR029044">
    <property type="entry name" value="Nucleotide-diphossugar_trans"/>
</dbReference>
<dbReference type="Gene3D" id="3.90.550.10">
    <property type="entry name" value="Spore Coat Polysaccharide Biosynthesis Protein SpsA, Chain A"/>
    <property type="match status" value="1"/>
</dbReference>
<evidence type="ECO:0000256" key="19">
    <source>
        <dbReference type="SAM" id="MobiDB-lite"/>
    </source>
</evidence>
<evidence type="ECO:0000256" key="2">
    <source>
        <dbReference type="ARBA" id="ARBA00004323"/>
    </source>
</evidence>
<evidence type="ECO:0000256" key="8">
    <source>
        <dbReference type="ARBA" id="ARBA00022723"/>
    </source>
</evidence>
<dbReference type="Pfam" id="PF00652">
    <property type="entry name" value="Ricin_B_lectin"/>
    <property type="match status" value="1"/>
</dbReference>
<dbReference type="Proteomes" id="UP001487740">
    <property type="component" value="Unassembled WGS sequence"/>
</dbReference>
<dbReference type="GO" id="GO:0006493">
    <property type="term" value="P:protein O-linked glycosylation"/>
    <property type="evidence" value="ECO:0007669"/>
    <property type="project" value="TreeGrafter"/>
</dbReference>
<dbReference type="Gene3D" id="2.80.10.50">
    <property type="match status" value="1"/>
</dbReference>
<dbReference type="SUPFAM" id="SSF50370">
    <property type="entry name" value="Ricin B-like lectins"/>
    <property type="match status" value="1"/>
</dbReference>
<comment type="catalytic activity">
    <reaction evidence="17">
        <text>L-seryl-[protein] + UDP-N-acetyl-alpha-D-galactosamine = a 3-O-[N-acetyl-alpha-D-galactosaminyl]-L-seryl-[protein] + UDP + H(+)</text>
        <dbReference type="Rhea" id="RHEA:23956"/>
        <dbReference type="Rhea" id="RHEA-COMP:9863"/>
        <dbReference type="Rhea" id="RHEA-COMP:12788"/>
        <dbReference type="ChEBI" id="CHEBI:15378"/>
        <dbReference type="ChEBI" id="CHEBI:29999"/>
        <dbReference type="ChEBI" id="CHEBI:53604"/>
        <dbReference type="ChEBI" id="CHEBI:58223"/>
        <dbReference type="ChEBI" id="CHEBI:67138"/>
        <dbReference type="EC" id="2.4.1.41"/>
    </reaction>
</comment>
<feature type="transmembrane region" description="Helical" evidence="18">
    <location>
        <begin position="589"/>
        <end position="609"/>
    </location>
</feature>
<evidence type="ECO:0000313" key="21">
    <source>
        <dbReference type="EMBL" id="KAK8396937.1"/>
    </source>
</evidence>
<evidence type="ECO:0000256" key="3">
    <source>
        <dbReference type="ARBA" id="ARBA00004922"/>
    </source>
</evidence>
<keyword evidence="5 18" id="KW-0328">Glycosyltransferase</keyword>
<comment type="similarity">
    <text evidence="4 18">Belongs to the glycosyltransferase 2 family. GalNAc-T subfamily.</text>
</comment>
<dbReference type="CDD" id="cd23434">
    <property type="entry name" value="beta-trefoil_Ricin_GALNT2"/>
    <property type="match status" value="1"/>
</dbReference>
<evidence type="ECO:0000256" key="5">
    <source>
        <dbReference type="ARBA" id="ARBA00022676"/>
    </source>
</evidence>
<dbReference type="Pfam" id="PF00535">
    <property type="entry name" value="Glycos_transf_2"/>
    <property type="match status" value="1"/>
</dbReference>
<keyword evidence="13 18" id="KW-0472">Membrane</keyword>
<dbReference type="GO" id="GO:0000139">
    <property type="term" value="C:Golgi membrane"/>
    <property type="evidence" value="ECO:0007669"/>
    <property type="project" value="UniProtKB-SubCell"/>
</dbReference>
<gene>
    <name evidence="21" type="ORF">O3P69_005138</name>
</gene>
<keyword evidence="7 18" id="KW-0812">Transmembrane</keyword>
<protein>
    <recommendedName>
        <fullName evidence="18">Polypeptide N-acetylgalactosaminyltransferase</fullName>
        <ecNumber evidence="18">2.4.1.-</ecNumber>
    </recommendedName>
    <alternativeName>
        <fullName evidence="18">Protein-UDP acetylgalactosaminyltransferase</fullName>
    </alternativeName>
</protein>
<evidence type="ECO:0000259" key="20">
    <source>
        <dbReference type="SMART" id="SM00458"/>
    </source>
</evidence>
<evidence type="ECO:0000256" key="12">
    <source>
        <dbReference type="ARBA" id="ARBA00023034"/>
    </source>
</evidence>
<comment type="subcellular location">
    <subcellularLocation>
        <location evidence="2 18">Golgi apparatus membrane</location>
        <topology evidence="2 18">Single-pass type II membrane protein</topology>
    </subcellularLocation>
</comment>
<evidence type="ECO:0000313" key="22">
    <source>
        <dbReference type="Proteomes" id="UP001487740"/>
    </source>
</evidence>
<reference evidence="21 22" key="1">
    <citation type="submission" date="2023-03" db="EMBL/GenBank/DDBJ databases">
        <title>High-quality genome of Scylla paramamosain provides insights in environmental adaptation.</title>
        <authorList>
            <person name="Zhang L."/>
        </authorList>
    </citation>
    <scope>NUCLEOTIDE SEQUENCE [LARGE SCALE GENOMIC DNA]</scope>
    <source>
        <strain evidence="21">LZ_2023a</strain>
        <tissue evidence="21">Muscle</tissue>
    </source>
</reference>
<feature type="region of interest" description="Disordered" evidence="19">
    <location>
        <begin position="57"/>
        <end position="76"/>
    </location>
</feature>
<feature type="domain" description="Ricin B lectin" evidence="20">
    <location>
        <begin position="452"/>
        <end position="563"/>
    </location>
</feature>
<comment type="cofactor">
    <cofactor evidence="1 18">
        <name>Mn(2+)</name>
        <dbReference type="ChEBI" id="CHEBI:29035"/>
    </cofactor>
</comment>
<dbReference type="InterPro" id="IPR000772">
    <property type="entry name" value="Ricin_B_lectin"/>
</dbReference>
<dbReference type="PROSITE" id="PS50231">
    <property type="entry name" value="RICIN_B_LECTIN"/>
    <property type="match status" value="1"/>
</dbReference>
<dbReference type="AlphaFoldDB" id="A0AAW0UE29"/>
<comment type="catalytic activity">
    <reaction evidence="16">
        <text>L-threonyl-[protein] + UDP-N-acetyl-alpha-D-galactosamine = a 3-O-[N-acetyl-alpha-D-galactosaminyl]-L-threonyl-[protein] + UDP + H(+)</text>
        <dbReference type="Rhea" id="RHEA:52424"/>
        <dbReference type="Rhea" id="RHEA-COMP:11060"/>
        <dbReference type="Rhea" id="RHEA-COMP:11689"/>
        <dbReference type="ChEBI" id="CHEBI:15378"/>
        <dbReference type="ChEBI" id="CHEBI:30013"/>
        <dbReference type="ChEBI" id="CHEBI:58223"/>
        <dbReference type="ChEBI" id="CHEBI:67138"/>
        <dbReference type="ChEBI" id="CHEBI:87075"/>
        <dbReference type="EC" id="2.4.1.41"/>
    </reaction>
</comment>
<keyword evidence="15 18" id="KW-0464">Manganese</keyword>
<comment type="pathway">
    <text evidence="3 18">Protein modification; protein glycosylation.</text>
</comment>